<comment type="caution">
    <text evidence="3">The sequence shown here is derived from an EMBL/GenBank/DDBJ whole genome shotgun (WGS) entry which is preliminary data.</text>
</comment>
<reference evidence="3 4" key="1">
    <citation type="submission" date="2018-08" db="EMBL/GenBank/DDBJ databases">
        <title>A genome reference for cultivated species of the human gut microbiota.</title>
        <authorList>
            <person name="Zou Y."/>
            <person name="Xue W."/>
            <person name="Luo G."/>
        </authorList>
    </citation>
    <scope>NUCLEOTIDE SEQUENCE [LARGE SCALE GENOMIC DNA]</scope>
    <source>
        <strain evidence="3 4">AM42-38</strain>
    </source>
</reference>
<dbReference type="RefSeq" id="WP_008140144.1">
    <property type="nucleotide sequence ID" value="NZ_CABJGD010000003.1"/>
</dbReference>
<gene>
    <name evidence="3" type="ORF">DW921_02250</name>
</gene>
<dbReference type="EMBL" id="QSFT01000003">
    <property type="protein sequence ID" value="RHA78292.1"/>
    <property type="molecule type" value="Genomic_DNA"/>
</dbReference>
<name>A0A413T3Y0_9BACT</name>
<evidence type="ECO:0000256" key="1">
    <source>
        <dbReference type="ARBA" id="ARBA00022729"/>
    </source>
</evidence>
<dbReference type="Pfam" id="PF13505">
    <property type="entry name" value="OMP_b-brl"/>
    <property type="match status" value="1"/>
</dbReference>
<sequence>MKKILSTLLVAVCLFMAMPAQAQFHFGLKGGLDVSKVQFSSDLFKGDNATGFFIGPMAEFTLPVVGLGIDAAALYSQSGLKIKGSEDTEKLKSIEVPVNLKWSVGLGSALGVYLAAGPQFGFNIDNGFDKLMDTKTCAVSVNVGVGVKLLSHLQIGVNYNIGASKLAELVPDEVGEYISAPNLRKNSWQVSAAYLF</sequence>
<evidence type="ECO:0000313" key="3">
    <source>
        <dbReference type="EMBL" id="RHA78292.1"/>
    </source>
</evidence>
<dbReference type="InterPro" id="IPR011250">
    <property type="entry name" value="OMP/PagP_B-barrel"/>
</dbReference>
<dbReference type="GeneID" id="78406141"/>
<evidence type="ECO:0000313" key="4">
    <source>
        <dbReference type="Proteomes" id="UP000283855"/>
    </source>
</evidence>
<dbReference type="InterPro" id="IPR027385">
    <property type="entry name" value="Beta-barrel_OMP"/>
</dbReference>
<evidence type="ECO:0000259" key="2">
    <source>
        <dbReference type="Pfam" id="PF13505"/>
    </source>
</evidence>
<proteinExistence type="predicted"/>
<feature type="domain" description="Outer membrane protein beta-barrel" evidence="2">
    <location>
        <begin position="8"/>
        <end position="196"/>
    </location>
</feature>
<protein>
    <submittedName>
        <fullName evidence="3">Porin family protein</fullName>
    </submittedName>
</protein>
<organism evidence="3 4">
    <name type="scientific">Phocaeicola coprophilus</name>
    <dbReference type="NCBI Taxonomy" id="387090"/>
    <lineage>
        <taxon>Bacteria</taxon>
        <taxon>Pseudomonadati</taxon>
        <taxon>Bacteroidota</taxon>
        <taxon>Bacteroidia</taxon>
        <taxon>Bacteroidales</taxon>
        <taxon>Bacteroidaceae</taxon>
        <taxon>Phocaeicola</taxon>
    </lineage>
</organism>
<keyword evidence="1" id="KW-0732">Signal</keyword>
<dbReference type="Proteomes" id="UP000283855">
    <property type="component" value="Unassembled WGS sequence"/>
</dbReference>
<accession>A0A413T3Y0</accession>
<dbReference type="SUPFAM" id="SSF56925">
    <property type="entry name" value="OMPA-like"/>
    <property type="match status" value="1"/>
</dbReference>
<dbReference type="AlphaFoldDB" id="A0A413T3Y0"/>